<dbReference type="EMBL" id="BARV01018192">
    <property type="protein sequence ID" value="GAI31421.1"/>
    <property type="molecule type" value="Genomic_DNA"/>
</dbReference>
<evidence type="ECO:0000259" key="1">
    <source>
        <dbReference type="SMART" id="SM01321"/>
    </source>
</evidence>
<dbReference type="SMART" id="SM01321">
    <property type="entry name" value="Y1_Tnp"/>
    <property type="match status" value="1"/>
</dbReference>
<dbReference type="Gene3D" id="3.30.70.1290">
    <property type="entry name" value="Transposase IS200-like"/>
    <property type="match status" value="1"/>
</dbReference>
<dbReference type="InterPro" id="IPR002686">
    <property type="entry name" value="Transposase_17"/>
</dbReference>
<dbReference type="InterPro" id="IPR036515">
    <property type="entry name" value="Transposase_17_sf"/>
</dbReference>
<dbReference type="PANTHER" id="PTHR33360">
    <property type="entry name" value="TRANSPOSASE FOR INSERTION SEQUENCE ELEMENT IS200"/>
    <property type="match status" value="1"/>
</dbReference>
<dbReference type="GO" id="GO:0004803">
    <property type="term" value="F:transposase activity"/>
    <property type="evidence" value="ECO:0007669"/>
    <property type="project" value="InterPro"/>
</dbReference>
<dbReference type="AlphaFoldDB" id="X1NMH1"/>
<evidence type="ECO:0000313" key="2">
    <source>
        <dbReference type="EMBL" id="GAI31421.1"/>
    </source>
</evidence>
<dbReference type="SUPFAM" id="SSF143422">
    <property type="entry name" value="Transposase IS200-like"/>
    <property type="match status" value="1"/>
</dbReference>
<dbReference type="Pfam" id="PF01797">
    <property type="entry name" value="Y1_Tnp"/>
    <property type="match status" value="1"/>
</dbReference>
<reference evidence="2" key="1">
    <citation type="journal article" date="2014" name="Front. Microbiol.">
        <title>High frequency of phylogenetically diverse reductive dehalogenase-homologous genes in deep subseafloor sedimentary metagenomes.</title>
        <authorList>
            <person name="Kawai M."/>
            <person name="Futagami T."/>
            <person name="Toyoda A."/>
            <person name="Takaki Y."/>
            <person name="Nishi S."/>
            <person name="Hori S."/>
            <person name="Arai W."/>
            <person name="Tsubouchi T."/>
            <person name="Morono Y."/>
            <person name="Uchiyama I."/>
            <person name="Ito T."/>
            <person name="Fujiyama A."/>
            <person name="Inagaki F."/>
            <person name="Takami H."/>
        </authorList>
    </citation>
    <scope>NUCLEOTIDE SEQUENCE</scope>
    <source>
        <strain evidence="2">Expedition CK06-06</strain>
    </source>
</reference>
<sequence length="79" mass="9399">MESDIDHIHFLIRYMPRLSITSIVRKLKQEATVAIFQKHSTFLRKHFWKERTLFSDGYFVCSIGEAPPEKIRQYIITQG</sequence>
<dbReference type="GO" id="GO:0006313">
    <property type="term" value="P:DNA transposition"/>
    <property type="evidence" value="ECO:0007669"/>
    <property type="project" value="InterPro"/>
</dbReference>
<gene>
    <name evidence="2" type="ORF">S06H3_30828</name>
</gene>
<protein>
    <recommendedName>
        <fullName evidence="1">Transposase IS200-like domain-containing protein</fullName>
    </recommendedName>
</protein>
<feature type="domain" description="Transposase IS200-like" evidence="1">
    <location>
        <begin position="1"/>
        <end position="78"/>
    </location>
</feature>
<name>X1NMH1_9ZZZZ</name>
<comment type="caution">
    <text evidence="2">The sequence shown here is derived from an EMBL/GenBank/DDBJ whole genome shotgun (WGS) entry which is preliminary data.</text>
</comment>
<accession>X1NMH1</accession>
<dbReference type="PANTHER" id="PTHR33360:SF2">
    <property type="entry name" value="TRANSPOSASE FOR INSERTION SEQUENCE ELEMENT IS200"/>
    <property type="match status" value="1"/>
</dbReference>
<organism evidence="2">
    <name type="scientific">marine sediment metagenome</name>
    <dbReference type="NCBI Taxonomy" id="412755"/>
    <lineage>
        <taxon>unclassified sequences</taxon>
        <taxon>metagenomes</taxon>
        <taxon>ecological metagenomes</taxon>
    </lineage>
</organism>
<proteinExistence type="predicted"/>
<dbReference type="NCBIfam" id="NF033573">
    <property type="entry name" value="transpos_IS200"/>
    <property type="match status" value="1"/>
</dbReference>
<dbReference type="GO" id="GO:0003677">
    <property type="term" value="F:DNA binding"/>
    <property type="evidence" value="ECO:0007669"/>
    <property type="project" value="InterPro"/>
</dbReference>